<feature type="domain" description="Putative zinc-finger" evidence="4">
    <location>
        <begin position="7"/>
        <end position="40"/>
    </location>
</feature>
<evidence type="ECO:0000259" key="4">
    <source>
        <dbReference type="Pfam" id="PF13490"/>
    </source>
</evidence>
<feature type="transmembrane region" description="Helical" evidence="3">
    <location>
        <begin position="109"/>
        <end position="129"/>
    </location>
</feature>
<keyword evidence="3" id="KW-0812">Transmembrane</keyword>
<dbReference type="RefSeq" id="WP_093353013.1">
    <property type="nucleotide sequence ID" value="NZ_FOUY01000043.1"/>
</dbReference>
<evidence type="ECO:0000313" key="6">
    <source>
        <dbReference type="Proteomes" id="UP000199614"/>
    </source>
</evidence>
<keyword evidence="6" id="KW-1185">Reference proteome</keyword>
<dbReference type="AlphaFoldDB" id="A0A1I5G605"/>
<keyword evidence="3" id="KW-1133">Transmembrane helix</keyword>
<reference evidence="5 6" key="1">
    <citation type="submission" date="2016-10" db="EMBL/GenBank/DDBJ databases">
        <authorList>
            <person name="de Groot N.N."/>
        </authorList>
    </citation>
    <scope>NUCLEOTIDE SEQUENCE [LARGE SCALE GENOMIC DNA]</scope>
    <source>
        <strain evidence="5 6">CGMCC 4.1877</strain>
    </source>
</reference>
<keyword evidence="5" id="KW-0862">Zinc</keyword>
<name>A0A1I5G605_PSUAM</name>
<evidence type="ECO:0000256" key="1">
    <source>
        <dbReference type="ARBA" id="ARBA00023015"/>
    </source>
</evidence>
<dbReference type="STRING" id="260086.SAMN05216207_104345"/>
<proteinExistence type="predicted"/>
<evidence type="ECO:0000313" key="5">
    <source>
        <dbReference type="EMBL" id="SFO31356.1"/>
    </source>
</evidence>
<dbReference type="Gene3D" id="1.10.10.1320">
    <property type="entry name" value="Anti-sigma factor, zinc-finger domain"/>
    <property type="match status" value="1"/>
</dbReference>
<organism evidence="5 6">
    <name type="scientific">Pseudonocardia ammonioxydans</name>
    <dbReference type="NCBI Taxonomy" id="260086"/>
    <lineage>
        <taxon>Bacteria</taxon>
        <taxon>Bacillati</taxon>
        <taxon>Actinomycetota</taxon>
        <taxon>Actinomycetes</taxon>
        <taxon>Pseudonocardiales</taxon>
        <taxon>Pseudonocardiaceae</taxon>
        <taxon>Pseudonocardia</taxon>
    </lineage>
</organism>
<evidence type="ECO:0000256" key="3">
    <source>
        <dbReference type="SAM" id="Phobius"/>
    </source>
</evidence>
<dbReference type="InterPro" id="IPR041916">
    <property type="entry name" value="Anti_sigma_zinc_sf"/>
</dbReference>
<keyword evidence="1" id="KW-0805">Transcription regulation</keyword>
<keyword evidence="3" id="KW-0472">Membrane</keyword>
<keyword evidence="2" id="KW-0804">Transcription</keyword>
<evidence type="ECO:0000256" key="2">
    <source>
        <dbReference type="ARBA" id="ARBA00023163"/>
    </source>
</evidence>
<gene>
    <name evidence="5" type="ORF">SAMN05216207_104345</name>
</gene>
<keyword evidence="5" id="KW-0863">Zinc-finger</keyword>
<sequence length="236" mass="24251">MTPEDHRAVRESLGDYAIGRLPQAEATVVQTHLDGCADCRGELAEVSSVLPALARVDPAQLDRTPVPPADLGERIVAAARAERRSTVRGSTAFRSTTHRAGARRRLPRSVLAAAAAVAVLAGGGVGYAVGAYDGVPREPVAVQASAPEIRASAVAIPHTWGMEIVLDADGFRAGAAYRVVVEGVDGREVDAGAFVGTGAAPMVCNLNSSVLRPDAAGFKVLDTTGATVLRGDLAPA</sequence>
<accession>A0A1I5G605</accession>
<dbReference type="InterPro" id="IPR027383">
    <property type="entry name" value="Znf_put"/>
</dbReference>
<keyword evidence="5" id="KW-0479">Metal-binding</keyword>
<protein>
    <submittedName>
        <fullName evidence="5">Putative zinc-finger</fullName>
    </submittedName>
</protein>
<dbReference type="Pfam" id="PF13490">
    <property type="entry name" value="zf-HC2"/>
    <property type="match status" value="1"/>
</dbReference>
<dbReference type="GO" id="GO:0008270">
    <property type="term" value="F:zinc ion binding"/>
    <property type="evidence" value="ECO:0007669"/>
    <property type="project" value="UniProtKB-KW"/>
</dbReference>
<dbReference type="OrthoDB" id="5185837at2"/>
<dbReference type="Proteomes" id="UP000199614">
    <property type="component" value="Unassembled WGS sequence"/>
</dbReference>
<dbReference type="EMBL" id="FOUY01000043">
    <property type="protein sequence ID" value="SFO31356.1"/>
    <property type="molecule type" value="Genomic_DNA"/>
</dbReference>